<dbReference type="Pfam" id="PF00854">
    <property type="entry name" value="PTR2"/>
    <property type="match status" value="1"/>
</dbReference>
<keyword evidence="4 6" id="KW-1133">Transmembrane helix</keyword>
<evidence type="ECO:0000313" key="7">
    <source>
        <dbReference type="EMBL" id="OVA15858.1"/>
    </source>
</evidence>
<evidence type="ECO:0000256" key="2">
    <source>
        <dbReference type="ARBA" id="ARBA00005982"/>
    </source>
</evidence>
<keyword evidence="5 6" id="KW-0472">Membrane</keyword>
<reference evidence="7 8" key="1">
    <citation type="journal article" date="2017" name="Mol. Plant">
        <title>The Genome of Medicinal Plant Macleaya cordata Provides New Insights into Benzylisoquinoline Alkaloids Metabolism.</title>
        <authorList>
            <person name="Liu X."/>
            <person name="Liu Y."/>
            <person name="Huang P."/>
            <person name="Ma Y."/>
            <person name="Qing Z."/>
            <person name="Tang Q."/>
            <person name="Cao H."/>
            <person name="Cheng P."/>
            <person name="Zheng Y."/>
            <person name="Yuan Z."/>
            <person name="Zhou Y."/>
            <person name="Liu J."/>
            <person name="Tang Z."/>
            <person name="Zhuo Y."/>
            <person name="Zhang Y."/>
            <person name="Yu L."/>
            <person name="Huang J."/>
            <person name="Yang P."/>
            <person name="Peng Q."/>
            <person name="Zhang J."/>
            <person name="Jiang W."/>
            <person name="Zhang Z."/>
            <person name="Lin K."/>
            <person name="Ro D.K."/>
            <person name="Chen X."/>
            <person name="Xiong X."/>
            <person name="Shang Y."/>
            <person name="Huang S."/>
            <person name="Zeng J."/>
        </authorList>
    </citation>
    <scope>NUCLEOTIDE SEQUENCE [LARGE SCALE GENOMIC DNA]</scope>
    <source>
        <strain evidence="8">cv. BLH2017</strain>
        <tissue evidence="7">Root</tissue>
    </source>
</reference>
<feature type="transmembrane region" description="Helical" evidence="6">
    <location>
        <begin position="281"/>
        <end position="301"/>
    </location>
</feature>
<dbReference type="Proteomes" id="UP000195402">
    <property type="component" value="Unassembled WGS sequence"/>
</dbReference>
<dbReference type="AlphaFoldDB" id="A0A200QZJ0"/>
<feature type="transmembrane region" description="Helical" evidence="6">
    <location>
        <begin position="321"/>
        <end position="343"/>
    </location>
</feature>
<dbReference type="PANTHER" id="PTHR11654">
    <property type="entry name" value="OLIGOPEPTIDE TRANSPORTER-RELATED"/>
    <property type="match status" value="1"/>
</dbReference>
<evidence type="ECO:0000256" key="4">
    <source>
        <dbReference type="ARBA" id="ARBA00022989"/>
    </source>
</evidence>
<dbReference type="GO" id="GO:0016020">
    <property type="term" value="C:membrane"/>
    <property type="evidence" value="ECO:0007669"/>
    <property type="project" value="UniProtKB-SubCell"/>
</dbReference>
<name>A0A200QZJ0_MACCD</name>
<sequence>MAVKDAGAVDTINKSKIGGWRSASLIIRAEIGETVANQGIASNLINFLTGPLCQSTVVAAANVNGLGLLTLSVLLPSHECGNNAKNNASLTSPSFQVIFFFFSLYLVAVGKAGFKPCAEAFGADQFNGRNPEESESKSSFFNWWYFGLCVGSSFSLLILTYIQDNLSWALGFGIPCIFLAVALLAFFFGRKTYRHSVKQHKENPIQRITRVFIAAAKNWRTASSSADIQLEEAIGMPPHICVGAHQFKFLDKALIDISNVPVDSRKNNEPCSLSQVEDAKVVLRLVPIWITCLIYAVVVAQSPTFLTKQGSTMERLIGLGIQIPPALLQALISLSIILFIPIYDRVFMPLAQAFTRKPNGITMLQRIGADFGLIDMPTETVPMSVWWLVSQYFLLGLTEVFTMVGLQEFVYDQVPDGLRSMGVSFYLSIFGTGNFLSGFLISIIEKLLVGAVNIVGFLTTSIEHYILITSIGFLLDLAQ</sequence>
<dbReference type="InParanoid" id="A0A200QZJ0"/>
<evidence type="ECO:0000313" key="8">
    <source>
        <dbReference type="Proteomes" id="UP000195402"/>
    </source>
</evidence>
<evidence type="ECO:0000256" key="1">
    <source>
        <dbReference type="ARBA" id="ARBA00004141"/>
    </source>
</evidence>
<dbReference type="SUPFAM" id="SSF103473">
    <property type="entry name" value="MFS general substrate transporter"/>
    <property type="match status" value="1"/>
</dbReference>
<feature type="transmembrane region" description="Helical" evidence="6">
    <location>
        <begin position="425"/>
        <end position="444"/>
    </location>
</feature>
<evidence type="ECO:0000256" key="3">
    <source>
        <dbReference type="ARBA" id="ARBA00022692"/>
    </source>
</evidence>
<gene>
    <name evidence="7" type="ORF">BVC80_6987g1</name>
</gene>
<comment type="subcellular location">
    <subcellularLocation>
        <location evidence="1">Membrane</location>
        <topology evidence="1">Multi-pass membrane protein</topology>
    </subcellularLocation>
</comment>
<feature type="transmembrane region" description="Helical" evidence="6">
    <location>
        <begin position="168"/>
        <end position="188"/>
    </location>
</feature>
<evidence type="ECO:0000256" key="6">
    <source>
        <dbReference type="SAM" id="Phobius"/>
    </source>
</evidence>
<dbReference type="Gene3D" id="1.20.1250.20">
    <property type="entry name" value="MFS general substrate transporter like domains"/>
    <property type="match status" value="1"/>
</dbReference>
<organism evidence="7 8">
    <name type="scientific">Macleaya cordata</name>
    <name type="common">Five-seeded plume-poppy</name>
    <name type="synonym">Bocconia cordata</name>
    <dbReference type="NCBI Taxonomy" id="56857"/>
    <lineage>
        <taxon>Eukaryota</taxon>
        <taxon>Viridiplantae</taxon>
        <taxon>Streptophyta</taxon>
        <taxon>Embryophyta</taxon>
        <taxon>Tracheophyta</taxon>
        <taxon>Spermatophyta</taxon>
        <taxon>Magnoliopsida</taxon>
        <taxon>Ranunculales</taxon>
        <taxon>Papaveraceae</taxon>
        <taxon>Papaveroideae</taxon>
        <taxon>Macleaya</taxon>
    </lineage>
</organism>
<feature type="transmembrane region" description="Helical" evidence="6">
    <location>
        <begin position="385"/>
        <end position="405"/>
    </location>
</feature>
<proteinExistence type="inferred from homology"/>
<keyword evidence="3 6" id="KW-0812">Transmembrane</keyword>
<dbReference type="InterPro" id="IPR036259">
    <property type="entry name" value="MFS_trans_sf"/>
</dbReference>
<feature type="transmembrane region" description="Helical" evidence="6">
    <location>
        <begin position="451"/>
        <end position="475"/>
    </location>
</feature>
<dbReference type="EMBL" id="MVGT01000731">
    <property type="protein sequence ID" value="OVA15858.1"/>
    <property type="molecule type" value="Genomic_DNA"/>
</dbReference>
<protein>
    <submittedName>
        <fullName evidence="7">Proton-dependent oligopeptide transporter family</fullName>
    </submittedName>
</protein>
<keyword evidence="8" id="KW-1185">Reference proteome</keyword>
<feature type="transmembrane region" description="Helical" evidence="6">
    <location>
        <begin position="143"/>
        <end position="162"/>
    </location>
</feature>
<dbReference type="GO" id="GO:0022857">
    <property type="term" value="F:transmembrane transporter activity"/>
    <property type="evidence" value="ECO:0007669"/>
    <property type="project" value="InterPro"/>
</dbReference>
<comment type="caution">
    <text evidence="7">The sequence shown here is derived from an EMBL/GenBank/DDBJ whole genome shotgun (WGS) entry which is preliminary data.</text>
</comment>
<evidence type="ECO:0000256" key="5">
    <source>
        <dbReference type="ARBA" id="ARBA00023136"/>
    </source>
</evidence>
<dbReference type="InterPro" id="IPR000109">
    <property type="entry name" value="POT_fam"/>
</dbReference>
<dbReference type="OMA" id="ACVANAW"/>
<dbReference type="OrthoDB" id="8904098at2759"/>
<comment type="similarity">
    <text evidence="2">Belongs to the major facilitator superfamily. Proton-dependent oligopeptide transporter (POT/PTR) (TC 2.A.17) family.</text>
</comment>
<accession>A0A200QZJ0</accession>